<sequence>EWEIIQRVSSSGKKASLIRKKSDRKLIAVKKVYKNESTGDCYRELTALKMLKGVPGVVQLIEPEHESNNFEREAGGEADLWIIMQRAQTNSLKTFMDQNREKYGHNIEVSRAIKFVQNLIGIVKQVHSRGILH</sequence>
<accession>A0A8S3GLR0</accession>
<gene>
    <name evidence="2" type="ORF">BYL167_LOCUS75403</name>
    <name evidence="3" type="ORF">GIL414_LOCUS86902</name>
    <name evidence="4" type="ORF">SMN809_LOCUS84947</name>
</gene>
<reference evidence="2" key="1">
    <citation type="submission" date="2021-02" db="EMBL/GenBank/DDBJ databases">
        <authorList>
            <person name="Nowell W R."/>
        </authorList>
    </citation>
    <scope>NUCLEOTIDE SEQUENCE</scope>
</reference>
<feature type="domain" description="Protein kinase" evidence="1">
    <location>
        <begin position="2"/>
        <end position="133"/>
    </location>
</feature>
<feature type="non-terminal residue" evidence="2">
    <location>
        <position position="1"/>
    </location>
</feature>
<dbReference type="Proteomes" id="UP000676336">
    <property type="component" value="Unassembled WGS sequence"/>
</dbReference>
<comment type="caution">
    <text evidence="2">The sequence shown here is derived from an EMBL/GenBank/DDBJ whole genome shotgun (WGS) entry which is preliminary data.</text>
</comment>
<dbReference type="EMBL" id="CAJOBJ010377308">
    <property type="protein sequence ID" value="CAF5226035.1"/>
    <property type="molecule type" value="Genomic_DNA"/>
</dbReference>
<dbReference type="Gene3D" id="1.10.510.10">
    <property type="entry name" value="Transferase(Phosphotransferase) domain 1"/>
    <property type="match status" value="1"/>
</dbReference>
<protein>
    <recommendedName>
        <fullName evidence="1">Protein kinase domain-containing protein</fullName>
    </recommendedName>
</protein>
<dbReference type="GO" id="GO:0004672">
    <property type="term" value="F:protein kinase activity"/>
    <property type="evidence" value="ECO:0007669"/>
    <property type="project" value="InterPro"/>
</dbReference>
<dbReference type="PROSITE" id="PS50011">
    <property type="entry name" value="PROTEIN_KINASE_DOM"/>
    <property type="match status" value="1"/>
</dbReference>
<proteinExistence type="predicted"/>
<dbReference type="AlphaFoldDB" id="A0A8S3GLR0"/>
<dbReference type="InterPro" id="IPR000719">
    <property type="entry name" value="Prot_kinase_dom"/>
</dbReference>
<dbReference type="EMBL" id="CAJOBI010362321">
    <property type="protein sequence ID" value="CAF5226762.1"/>
    <property type="molecule type" value="Genomic_DNA"/>
</dbReference>
<dbReference type="Proteomes" id="UP000681967">
    <property type="component" value="Unassembled WGS sequence"/>
</dbReference>
<organism evidence="2 5">
    <name type="scientific">Rotaria magnacalcarata</name>
    <dbReference type="NCBI Taxonomy" id="392030"/>
    <lineage>
        <taxon>Eukaryota</taxon>
        <taxon>Metazoa</taxon>
        <taxon>Spiralia</taxon>
        <taxon>Gnathifera</taxon>
        <taxon>Rotifera</taxon>
        <taxon>Eurotatoria</taxon>
        <taxon>Bdelloidea</taxon>
        <taxon>Philodinida</taxon>
        <taxon>Philodinidae</taxon>
        <taxon>Rotaria</taxon>
    </lineage>
</organism>
<feature type="non-terminal residue" evidence="2">
    <location>
        <position position="133"/>
    </location>
</feature>
<evidence type="ECO:0000313" key="4">
    <source>
        <dbReference type="EMBL" id="CAF5226762.1"/>
    </source>
</evidence>
<name>A0A8S3GLR0_9BILA</name>
<dbReference type="SUPFAM" id="SSF56112">
    <property type="entry name" value="Protein kinase-like (PK-like)"/>
    <property type="match status" value="1"/>
</dbReference>
<evidence type="ECO:0000313" key="3">
    <source>
        <dbReference type="EMBL" id="CAF5226035.1"/>
    </source>
</evidence>
<evidence type="ECO:0000259" key="1">
    <source>
        <dbReference type="PROSITE" id="PS50011"/>
    </source>
</evidence>
<dbReference type="Proteomes" id="UP000681720">
    <property type="component" value="Unassembled WGS sequence"/>
</dbReference>
<dbReference type="GO" id="GO:0005524">
    <property type="term" value="F:ATP binding"/>
    <property type="evidence" value="ECO:0007669"/>
    <property type="project" value="InterPro"/>
</dbReference>
<evidence type="ECO:0000313" key="5">
    <source>
        <dbReference type="Proteomes" id="UP000681967"/>
    </source>
</evidence>
<dbReference type="InterPro" id="IPR011009">
    <property type="entry name" value="Kinase-like_dom_sf"/>
</dbReference>
<evidence type="ECO:0000313" key="2">
    <source>
        <dbReference type="EMBL" id="CAF5163957.1"/>
    </source>
</evidence>
<dbReference type="EMBL" id="CAJOBH010269987">
    <property type="protein sequence ID" value="CAF5163957.1"/>
    <property type="molecule type" value="Genomic_DNA"/>
</dbReference>